<dbReference type="Proteomes" id="UP001055093">
    <property type="component" value="Unassembled WGS sequence"/>
</dbReference>
<gene>
    <name evidence="3" type="ORF">BGCPKDLD_2840</name>
</gene>
<dbReference type="EMBL" id="BPRE01000008">
    <property type="protein sequence ID" value="GJE76248.1"/>
    <property type="molecule type" value="Genomic_DNA"/>
</dbReference>
<feature type="transmembrane region" description="Helical" evidence="2">
    <location>
        <begin position="6"/>
        <end position="24"/>
    </location>
</feature>
<proteinExistence type="predicted"/>
<comment type="caution">
    <text evidence="3">The sequence shown here is derived from an EMBL/GenBank/DDBJ whole genome shotgun (WGS) entry which is preliminary data.</text>
</comment>
<name>A0ABQ4UVB0_9HYPH</name>
<evidence type="ECO:0000256" key="1">
    <source>
        <dbReference type="SAM" id="MobiDB-lite"/>
    </source>
</evidence>
<protein>
    <recommendedName>
        <fullName evidence="5">Cell division protein ZipA</fullName>
    </recommendedName>
</protein>
<keyword evidence="2" id="KW-0472">Membrane</keyword>
<feature type="region of interest" description="Disordered" evidence="1">
    <location>
        <begin position="81"/>
        <end position="102"/>
    </location>
</feature>
<reference evidence="3" key="1">
    <citation type="journal article" date="2021" name="Front. Microbiol.">
        <title>Comprehensive Comparative Genomics and Phenotyping of Methylobacterium Species.</title>
        <authorList>
            <person name="Alessa O."/>
            <person name="Ogura Y."/>
            <person name="Fujitani Y."/>
            <person name="Takami H."/>
            <person name="Hayashi T."/>
            <person name="Sahin N."/>
            <person name="Tani A."/>
        </authorList>
    </citation>
    <scope>NUCLEOTIDE SEQUENCE</scope>
    <source>
        <strain evidence="3">DSM 14458</strain>
    </source>
</reference>
<organism evidence="3 4">
    <name type="scientific">Methylorubrum suomiense</name>
    <dbReference type="NCBI Taxonomy" id="144191"/>
    <lineage>
        <taxon>Bacteria</taxon>
        <taxon>Pseudomonadati</taxon>
        <taxon>Pseudomonadota</taxon>
        <taxon>Alphaproteobacteria</taxon>
        <taxon>Hyphomicrobiales</taxon>
        <taxon>Methylobacteriaceae</taxon>
        <taxon>Methylorubrum</taxon>
    </lineage>
</organism>
<sequence length="102" mass="11314">MENFVILAAVAVTLIVCVLMVGLFRAERRAPLRLPQEEAWADDEAGTVRKLTPPRASPIDREAVILDVQALDETILDDRRTLIADRSDPPEPDAAGRRRQIG</sequence>
<evidence type="ECO:0008006" key="5">
    <source>
        <dbReference type="Google" id="ProtNLM"/>
    </source>
</evidence>
<keyword evidence="2" id="KW-0812">Transmembrane</keyword>
<evidence type="ECO:0000256" key="2">
    <source>
        <dbReference type="SAM" id="Phobius"/>
    </source>
</evidence>
<evidence type="ECO:0000313" key="3">
    <source>
        <dbReference type="EMBL" id="GJE76248.1"/>
    </source>
</evidence>
<keyword evidence="2" id="KW-1133">Transmembrane helix</keyword>
<keyword evidence="4" id="KW-1185">Reference proteome</keyword>
<evidence type="ECO:0000313" key="4">
    <source>
        <dbReference type="Proteomes" id="UP001055093"/>
    </source>
</evidence>
<reference evidence="3" key="2">
    <citation type="submission" date="2021-08" db="EMBL/GenBank/DDBJ databases">
        <authorList>
            <person name="Tani A."/>
            <person name="Ola A."/>
            <person name="Ogura Y."/>
            <person name="Katsura K."/>
            <person name="Hayashi T."/>
        </authorList>
    </citation>
    <scope>NUCLEOTIDE SEQUENCE</scope>
    <source>
        <strain evidence="3">DSM 14458</strain>
    </source>
</reference>
<accession>A0ABQ4UVB0</accession>